<keyword evidence="2" id="KW-0479">Metal-binding</keyword>
<accession>A0ABV6KMJ9</accession>
<dbReference type="SUPFAM" id="SSF50249">
    <property type="entry name" value="Nucleic acid-binding proteins"/>
    <property type="match status" value="1"/>
</dbReference>
<dbReference type="InterPro" id="IPR004659">
    <property type="entry name" value="RNase_E/G"/>
</dbReference>
<keyword evidence="6" id="KW-0175">Coiled coil</keyword>
<evidence type="ECO:0000259" key="7">
    <source>
        <dbReference type="PROSITE" id="PS50126"/>
    </source>
</evidence>
<evidence type="ECO:0000313" key="8">
    <source>
        <dbReference type="EMBL" id="MFC0474290.1"/>
    </source>
</evidence>
<evidence type="ECO:0000256" key="4">
    <source>
        <dbReference type="ARBA" id="ARBA00022842"/>
    </source>
</evidence>
<dbReference type="NCBIfam" id="TIGR00757">
    <property type="entry name" value="RNaseEG"/>
    <property type="match status" value="1"/>
</dbReference>
<keyword evidence="3" id="KW-0378">Hydrolase</keyword>
<dbReference type="CDD" id="cd04453">
    <property type="entry name" value="S1_RNase_E"/>
    <property type="match status" value="1"/>
</dbReference>
<keyword evidence="9" id="KW-1185">Reference proteome</keyword>
<name>A0ABV6KMJ9_9BACI</name>
<keyword evidence="4" id="KW-0460">Magnesium</keyword>
<keyword evidence="5" id="KW-0694">RNA-binding</keyword>
<sequence length="482" mass="55072">MLDKIIVNYLGREKRYAILKDQKVEKLYIEQPKQQSLVGNIYVGTVTKVMPGLHAAFVDIGEEKQGFLHRDKLVSFLSSKEDKTIKESKGISSFVHQGERLLVQVEKDASGDKGPRLTGIVELNGKNIVYLPNGFYVAVSRKIEDPQQRESWRQIGHELKEEHEGLIFRTSCTEANREEIETELHQLRIQYGELTKSIKMVKKPLIVHESEHFIKELREELKKLESAAIVIDDASLKEKLLADLNNQVCDIIYHHDKQNIFSAYGIEESVEKALRRVVWLSNGAYIVIDETEALTIIDVNTGKYSGKNHLQDTVVKTNELAAEEIARQLRIRDIGGIILIDFIDMKDVNDQEIVRKKLERALNKDHKRTKMVGFTQLGIMQLTRKKTKVALSEGLTEKCKVCDGTGSVLSAETVAFKLERELWELRGTDYESVTIETTEAVKDVFSGLEGKHLKRMEELIQANIRFINIANNKPFYKITKLI</sequence>
<dbReference type="Pfam" id="PF10150">
    <property type="entry name" value="RNase_E_G"/>
    <property type="match status" value="1"/>
</dbReference>
<dbReference type="InterPro" id="IPR012340">
    <property type="entry name" value="NA-bd_OB-fold"/>
</dbReference>
<feature type="coiled-coil region" evidence="6">
    <location>
        <begin position="177"/>
        <end position="234"/>
    </location>
</feature>
<evidence type="ECO:0000256" key="5">
    <source>
        <dbReference type="ARBA" id="ARBA00022884"/>
    </source>
</evidence>
<evidence type="ECO:0000256" key="1">
    <source>
        <dbReference type="ARBA" id="ARBA00001946"/>
    </source>
</evidence>
<dbReference type="SMART" id="SM00316">
    <property type="entry name" value="S1"/>
    <property type="match status" value="1"/>
</dbReference>
<dbReference type="RefSeq" id="WP_160547633.1">
    <property type="nucleotide sequence ID" value="NZ_JBHLUU010000015.1"/>
</dbReference>
<dbReference type="PROSITE" id="PS50126">
    <property type="entry name" value="S1"/>
    <property type="match status" value="1"/>
</dbReference>
<evidence type="ECO:0000256" key="2">
    <source>
        <dbReference type="ARBA" id="ARBA00022723"/>
    </source>
</evidence>
<organism evidence="8 9">
    <name type="scientific">Robertmurraya beringensis</name>
    <dbReference type="NCBI Taxonomy" id="641660"/>
    <lineage>
        <taxon>Bacteria</taxon>
        <taxon>Bacillati</taxon>
        <taxon>Bacillota</taxon>
        <taxon>Bacilli</taxon>
        <taxon>Bacillales</taxon>
        <taxon>Bacillaceae</taxon>
        <taxon>Robertmurraya</taxon>
    </lineage>
</organism>
<evidence type="ECO:0000256" key="6">
    <source>
        <dbReference type="SAM" id="Coils"/>
    </source>
</evidence>
<dbReference type="Proteomes" id="UP001589738">
    <property type="component" value="Unassembled WGS sequence"/>
</dbReference>
<dbReference type="Gene3D" id="2.40.50.140">
    <property type="entry name" value="Nucleic acid-binding proteins"/>
    <property type="match status" value="1"/>
</dbReference>
<dbReference type="Gene3D" id="3.40.1260.20">
    <property type="entry name" value="Ribonuclease E, catalytic domain"/>
    <property type="match status" value="1"/>
</dbReference>
<dbReference type="InterPro" id="IPR019307">
    <property type="entry name" value="RNA-bd_AU-1/RNase_E/G"/>
</dbReference>
<evidence type="ECO:0000313" key="9">
    <source>
        <dbReference type="Proteomes" id="UP001589738"/>
    </source>
</evidence>
<dbReference type="InterPro" id="IPR003029">
    <property type="entry name" value="S1_domain"/>
</dbReference>
<comment type="caution">
    <text evidence="8">The sequence shown here is derived from an EMBL/GenBank/DDBJ whole genome shotgun (WGS) entry which is preliminary data.</text>
</comment>
<dbReference type="Pfam" id="PF00575">
    <property type="entry name" value="S1"/>
    <property type="match status" value="1"/>
</dbReference>
<reference evidence="8 9" key="1">
    <citation type="submission" date="2024-09" db="EMBL/GenBank/DDBJ databases">
        <authorList>
            <person name="Sun Q."/>
            <person name="Mori K."/>
        </authorList>
    </citation>
    <scope>NUCLEOTIDE SEQUENCE [LARGE SCALE GENOMIC DNA]</scope>
    <source>
        <strain evidence="8 9">CGMCC 1.9126</strain>
    </source>
</reference>
<dbReference type="PANTHER" id="PTHR30001">
    <property type="entry name" value="RIBONUCLEASE"/>
    <property type="match status" value="1"/>
</dbReference>
<comment type="cofactor">
    <cofactor evidence="1">
        <name>Mg(2+)</name>
        <dbReference type="ChEBI" id="CHEBI:18420"/>
    </cofactor>
</comment>
<evidence type="ECO:0000256" key="3">
    <source>
        <dbReference type="ARBA" id="ARBA00022801"/>
    </source>
</evidence>
<proteinExistence type="predicted"/>
<gene>
    <name evidence="8" type="ORF">ACFFHF_03140</name>
</gene>
<protein>
    <submittedName>
        <fullName evidence="8">Rne/Rng family ribonuclease</fullName>
    </submittedName>
</protein>
<dbReference type="PANTHER" id="PTHR30001:SF0">
    <property type="entry name" value="RIBONUCLEASE G"/>
    <property type="match status" value="1"/>
</dbReference>
<feature type="domain" description="S1 motif" evidence="7">
    <location>
        <begin position="39"/>
        <end position="126"/>
    </location>
</feature>
<dbReference type="EMBL" id="JBHLUU010000015">
    <property type="protein sequence ID" value="MFC0474290.1"/>
    <property type="molecule type" value="Genomic_DNA"/>
</dbReference>